<keyword evidence="4" id="KW-1185">Reference proteome</keyword>
<keyword evidence="2" id="KW-0810">Translation regulation</keyword>
<evidence type="ECO:0000313" key="4">
    <source>
        <dbReference type="Proteomes" id="UP001331561"/>
    </source>
</evidence>
<accession>A0ABU6K286</accession>
<proteinExistence type="inferred from homology"/>
<dbReference type="SUPFAM" id="SSF81301">
    <property type="entry name" value="Nucleotidyltransferase"/>
    <property type="match status" value="1"/>
</dbReference>
<dbReference type="NCBIfam" id="TIGR00090">
    <property type="entry name" value="rsfS_iojap_ybeB"/>
    <property type="match status" value="1"/>
</dbReference>
<dbReference type="PANTHER" id="PTHR21043:SF0">
    <property type="entry name" value="MITOCHONDRIAL ASSEMBLY OF RIBOSOMAL LARGE SUBUNIT PROTEIN 1"/>
    <property type="match status" value="1"/>
</dbReference>
<comment type="similarity">
    <text evidence="1 2">Belongs to the Iojap/RsfS family.</text>
</comment>
<reference evidence="3 4" key="1">
    <citation type="submission" date="2024-01" db="EMBL/GenBank/DDBJ databases">
        <title>Uliginosibacterium soil sp. nov.</title>
        <authorList>
            <person name="Lv Y."/>
        </authorList>
    </citation>
    <scope>NUCLEOTIDE SEQUENCE [LARGE SCALE GENOMIC DNA]</scope>
    <source>
        <strain evidence="3 4">H3</strain>
    </source>
</reference>
<comment type="subunit">
    <text evidence="2">Interacts with ribosomal protein uL14 (rplN).</text>
</comment>
<dbReference type="Gene3D" id="3.30.460.10">
    <property type="entry name" value="Beta Polymerase, domain 2"/>
    <property type="match status" value="1"/>
</dbReference>
<evidence type="ECO:0000256" key="2">
    <source>
        <dbReference type="HAMAP-Rule" id="MF_01477"/>
    </source>
</evidence>
<sequence>MDIRKLQKIVVDALEDIKAKDIEVINVTKLTSLFDRVVIASGDSNRQTRALARHVAEKVKEAGGEIISIEGEQTGEWVLVDAGDVVIHIMQPAVRSYYNLEELWIATPAARRKLMAEHEADHSADARASRAA</sequence>
<name>A0ABU6K286_9RHOO</name>
<comment type="caution">
    <text evidence="3">The sequence shown here is derived from an EMBL/GenBank/DDBJ whole genome shotgun (WGS) entry which is preliminary data.</text>
</comment>
<gene>
    <name evidence="2 3" type="primary">rsfS</name>
    <name evidence="3" type="ORF">VVD49_07440</name>
</gene>
<evidence type="ECO:0000313" key="3">
    <source>
        <dbReference type="EMBL" id="MEC5385552.1"/>
    </source>
</evidence>
<dbReference type="InterPro" id="IPR004394">
    <property type="entry name" value="Iojap/RsfS/C7orf30"/>
</dbReference>
<comment type="function">
    <text evidence="2">Functions as a ribosomal silencing factor. Interacts with ribosomal protein uL14 (rplN), blocking formation of intersubunit bridge B8. Prevents association of the 30S and 50S ribosomal subunits and the formation of functional ribosomes, thus repressing translation.</text>
</comment>
<keyword evidence="2" id="KW-0963">Cytoplasm</keyword>
<organism evidence="3 4">
    <name type="scientific">Uliginosibacterium silvisoli</name>
    <dbReference type="NCBI Taxonomy" id="3114758"/>
    <lineage>
        <taxon>Bacteria</taxon>
        <taxon>Pseudomonadati</taxon>
        <taxon>Pseudomonadota</taxon>
        <taxon>Betaproteobacteria</taxon>
        <taxon>Rhodocyclales</taxon>
        <taxon>Zoogloeaceae</taxon>
        <taxon>Uliginosibacterium</taxon>
    </lineage>
</organism>
<dbReference type="Pfam" id="PF02410">
    <property type="entry name" value="RsfS"/>
    <property type="match status" value="1"/>
</dbReference>
<evidence type="ECO:0000256" key="1">
    <source>
        <dbReference type="ARBA" id="ARBA00010574"/>
    </source>
</evidence>
<dbReference type="PANTHER" id="PTHR21043">
    <property type="entry name" value="IOJAP SUPERFAMILY ORTHOLOG"/>
    <property type="match status" value="1"/>
</dbReference>
<protein>
    <recommendedName>
        <fullName evidence="2">Ribosomal silencing factor RsfS</fullName>
    </recommendedName>
</protein>
<keyword evidence="2" id="KW-0678">Repressor</keyword>
<dbReference type="HAMAP" id="MF_01477">
    <property type="entry name" value="Iojap_RsfS"/>
    <property type="match status" value="1"/>
</dbReference>
<dbReference type="RefSeq" id="WP_327598504.1">
    <property type="nucleotide sequence ID" value="NZ_JAYXHS010000001.1"/>
</dbReference>
<dbReference type="InterPro" id="IPR043519">
    <property type="entry name" value="NT_sf"/>
</dbReference>
<dbReference type="EMBL" id="JAYXHS010000001">
    <property type="protein sequence ID" value="MEC5385552.1"/>
    <property type="molecule type" value="Genomic_DNA"/>
</dbReference>
<comment type="subcellular location">
    <subcellularLocation>
        <location evidence="2">Cytoplasm</location>
    </subcellularLocation>
</comment>
<dbReference type="Proteomes" id="UP001331561">
    <property type="component" value="Unassembled WGS sequence"/>
</dbReference>